<evidence type="ECO:0000313" key="3">
    <source>
        <dbReference type="Proteomes" id="UP000287166"/>
    </source>
</evidence>
<dbReference type="Proteomes" id="UP000287166">
    <property type="component" value="Unassembled WGS sequence"/>
</dbReference>
<feature type="region of interest" description="Disordered" evidence="1">
    <location>
        <begin position="46"/>
        <end position="66"/>
    </location>
</feature>
<dbReference type="EMBL" id="BFAD01000008">
    <property type="protein sequence ID" value="GBE85843.1"/>
    <property type="molecule type" value="Genomic_DNA"/>
</dbReference>
<keyword evidence="3" id="KW-1185">Reference proteome</keyword>
<gene>
    <name evidence="2" type="ORF">SCP_0803650</name>
</gene>
<dbReference type="AlphaFoldDB" id="A0A401GUI4"/>
<protein>
    <submittedName>
        <fullName evidence="2">Uncharacterized protein</fullName>
    </submittedName>
</protein>
<name>A0A401GUI4_9APHY</name>
<dbReference type="RefSeq" id="XP_027616756.1">
    <property type="nucleotide sequence ID" value="XM_027760955.1"/>
</dbReference>
<organism evidence="2 3">
    <name type="scientific">Sparassis crispa</name>
    <dbReference type="NCBI Taxonomy" id="139825"/>
    <lineage>
        <taxon>Eukaryota</taxon>
        <taxon>Fungi</taxon>
        <taxon>Dikarya</taxon>
        <taxon>Basidiomycota</taxon>
        <taxon>Agaricomycotina</taxon>
        <taxon>Agaricomycetes</taxon>
        <taxon>Polyporales</taxon>
        <taxon>Sparassidaceae</taxon>
        <taxon>Sparassis</taxon>
    </lineage>
</organism>
<accession>A0A401GUI4</accession>
<comment type="caution">
    <text evidence="2">The sequence shown here is derived from an EMBL/GenBank/DDBJ whole genome shotgun (WGS) entry which is preliminary data.</text>
</comment>
<dbReference type="GeneID" id="38782760"/>
<evidence type="ECO:0000313" key="2">
    <source>
        <dbReference type="EMBL" id="GBE85843.1"/>
    </source>
</evidence>
<evidence type="ECO:0000256" key="1">
    <source>
        <dbReference type="SAM" id="MobiDB-lite"/>
    </source>
</evidence>
<proteinExistence type="predicted"/>
<sequence length="66" mass="7430">MCYIMTLGMVGGSYMAPADTNSWPHQHRRLRSTCNDTIDVKPMQMHHVPPSVEGQPRKCRTPHPAA</sequence>
<feature type="compositionally biased region" description="Basic residues" evidence="1">
    <location>
        <begin position="57"/>
        <end position="66"/>
    </location>
</feature>
<reference evidence="2 3" key="1">
    <citation type="journal article" date="2018" name="Sci. Rep.">
        <title>Genome sequence of the cauliflower mushroom Sparassis crispa (Hanabiratake) and its association with beneficial usage.</title>
        <authorList>
            <person name="Kiyama R."/>
            <person name="Furutani Y."/>
            <person name="Kawaguchi K."/>
            <person name="Nakanishi T."/>
        </authorList>
    </citation>
    <scope>NUCLEOTIDE SEQUENCE [LARGE SCALE GENOMIC DNA]</scope>
</reference>
<dbReference type="InParanoid" id="A0A401GUI4"/>